<dbReference type="Proteomes" id="UP000886501">
    <property type="component" value="Unassembled WGS sequence"/>
</dbReference>
<reference evidence="1" key="1">
    <citation type="submission" date="2019-10" db="EMBL/GenBank/DDBJ databases">
        <authorList>
            <consortium name="DOE Joint Genome Institute"/>
            <person name="Kuo A."/>
            <person name="Miyauchi S."/>
            <person name="Kiss E."/>
            <person name="Drula E."/>
            <person name="Kohler A."/>
            <person name="Sanchez-Garcia M."/>
            <person name="Andreopoulos B."/>
            <person name="Barry K.W."/>
            <person name="Bonito G."/>
            <person name="Buee M."/>
            <person name="Carver A."/>
            <person name="Chen C."/>
            <person name="Cichocki N."/>
            <person name="Clum A."/>
            <person name="Culley D."/>
            <person name="Crous P.W."/>
            <person name="Fauchery L."/>
            <person name="Girlanda M."/>
            <person name="Hayes R."/>
            <person name="Keri Z."/>
            <person name="Labutti K."/>
            <person name="Lipzen A."/>
            <person name="Lombard V."/>
            <person name="Magnuson J."/>
            <person name="Maillard F."/>
            <person name="Morin E."/>
            <person name="Murat C."/>
            <person name="Nolan M."/>
            <person name="Ohm R."/>
            <person name="Pangilinan J."/>
            <person name="Pereira M."/>
            <person name="Perotto S."/>
            <person name="Peter M."/>
            <person name="Riley R."/>
            <person name="Sitrit Y."/>
            <person name="Stielow B."/>
            <person name="Szollosi G."/>
            <person name="Zifcakova L."/>
            <person name="Stursova M."/>
            <person name="Spatafora J.W."/>
            <person name="Tedersoo L."/>
            <person name="Vaario L.-M."/>
            <person name="Yamada A."/>
            <person name="Yan M."/>
            <person name="Wang P."/>
            <person name="Xu J."/>
            <person name="Bruns T."/>
            <person name="Baldrian P."/>
            <person name="Vilgalys R."/>
            <person name="Henrissat B."/>
            <person name="Grigoriev I.V."/>
            <person name="Hibbett D."/>
            <person name="Nagy L.G."/>
            <person name="Martin F.M."/>
        </authorList>
    </citation>
    <scope>NUCLEOTIDE SEQUENCE</scope>
    <source>
        <strain evidence="1">P2</strain>
    </source>
</reference>
<name>A0ACB6ZQK3_THEGA</name>
<reference evidence="1" key="2">
    <citation type="journal article" date="2020" name="Nat. Commun.">
        <title>Large-scale genome sequencing of mycorrhizal fungi provides insights into the early evolution of symbiotic traits.</title>
        <authorList>
            <person name="Miyauchi S."/>
            <person name="Kiss E."/>
            <person name="Kuo A."/>
            <person name="Drula E."/>
            <person name="Kohler A."/>
            <person name="Sanchez-Garcia M."/>
            <person name="Morin E."/>
            <person name="Andreopoulos B."/>
            <person name="Barry K.W."/>
            <person name="Bonito G."/>
            <person name="Buee M."/>
            <person name="Carver A."/>
            <person name="Chen C."/>
            <person name="Cichocki N."/>
            <person name="Clum A."/>
            <person name="Culley D."/>
            <person name="Crous P.W."/>
            <person name="Fauchery L."/>
            <person name="Girlanda M."/>
            <person name="Hayes R.D."/>
            <person name="Keri Z."/>
            <person name="LaButti K."/>
            <person name="Lipzen A."/>
            <person name="Lombard V."/>
            <person name="Magnuson J."/>
            <person name="Maillard F."/>
            <person name="Murat C."/>
            <person name="Nolan M."/>
            <person name="Ohm R.A."/>
            <person name="Pangilinan J."/>
            <person name="Pereira M.F."/>
            <person name="Perotto S."/>
            <person name="Peter M."/>
            <person name="Pfister S."/>
            <person name="Riley R."/>
            <person name="Sitrit Y."/>
            <person name="Stielow J.B."/>
            <person name="Szollosi G."/>
            <person name="Zifcakova L."/>
            <person name="Stursova M."/>
            <person name="Spatafora J.W."/>
            <person name="Tedersoo L."/>
            <person name="Vaario L.M."/>
            <person name="Yamada A."/>
            <person name="Yan M."/>
            <person name="Wang P."/>
            <person name="Xu J."/>
            <person name="Bruns T."/>
            <person name="Baldrian P."/>
            <person name="Vilgalys R."/>
            <person name="Dunand C."/>
            <person name="Henrissat B."/>
            <person name="Grigoriev I.V."/>
            <person name="Hibbett D."/>
            <person name="Nagy L.G."/>
            <person name="Martin F.M."/>
        </authorList>
    </citation>
    <scope>NUCLEOTIDE SEQUENCE</scope>
    <source>
        <strain evidence="1">P2</strain>
    </source>
</reference>
<dbReference type="EMBL" id="MU117972">
    <property type="protein sequence ID" value="KAF9651917.1"/>
    <property type="molecule type" value="Genomic_DNA"/>
</dbReference>
<keyword evidence="2" id="KW-1185">Reference proteome</keyword>
<proteinExistence type="predicted"/>
<gene>
    <name evidence="1" type="ORF">BDM02DRAFT_461974</name>
</gene>
<accession>A0ACB6ZQK3</accession>
<sequence>MNDTPNIFTSNSRYLPPPIRTVNQSYAYRHNDCQRAAAFLNQDWTPTPTSGTSSIPSAEIPLSPSSELPPARSDYSHSEDDSDGECDLPFDAGSRAKHEHFSPEPPFTHQHRPPLILTGRRASLSMNDLQSLTTRRHSGGTDSHLVSRSLGNGSPTIDRRIRSGPYSAYHQQTKSWPTALHPSSSGSRHHRNLSSNSHSTGSPPQTPPTPSSPALSAKDESAQSSTASPPAAVNTDDHIQRIGGGKSKCVWNDASGNECGFQSSSSLVKRHVRTVHLKIRYVALCLFFTGLCSPAHSSSPVVCPECGQNFATKFHLKTHRNIHTGQKPYSCPDCTKTFSNPSSRHHHRVRYHGYVQSWRHYGDKNEKN</sequence>
<evidence type="ECO:0000313" key="1">
    <source>
        <dbReference type="EMBL" id="KAF9651917.1"/>
    </source>
</evidence>
<organism evidence="1 2">
    <name type="scientific">Thelephora ganbajun</name>
    <name type="common">Ganba fungus</name>
    <dbReference type="NCBI Taxonomy" id="370292"/>
    <lineage>
        <taxon>Eukaryota</taxon>
        <taxon>Fungi</taxon>
        <taxon>Dikarya</taxon>
        <taxon>Basidiomycota</taxon>
        <taxon>Agaricomycotina</taxon>
        <taxon>Agaricomycetes</taxon>
        <taxon>Thelephorales</taxon>
        <taxon>Thelephoraceae</taxon>
        <taxon>Thelephora</taxon>
    </lineage>
</organism>
<comment type="caution">
    <text evidence="1">The sequence shown here is derived from an EMBL/GenBank/DDBJ whole genome shotgun (WGS) entry which is preliminary data.</text>
</comment>
<protein>
    <submittedName>
        <fullName evidence="1">Uncharacterized protein</fullName>
    </submittedName>
</protein>
<evidence type="ECO:0000313" key="2">
    <source>
        <dbReference type="Proteomes" id="UP000886501"/>
    </source>
</evidence>